<dbReference type="Gene3D" id="3.40.50.12370">
    <property type="match status" value="1"/>
</dbReference>
<dbReference type="RefSeq" id="WP_166403230.1">
    <property type="nucleotide sequence ID" value="NZ_JAANHS010000007.1"/>
</dbReference>
<evidence type="ECO:0000313" key="2">
    <source>
        <dbReference type="EMBL" id="NHB77201.1"/>
    </source>
</evidence>
<sequence length="278" mass="28758">MPERLASIPLSTYPEPVPDAAILASLDLARVLGCRAEVTAYAVQIPPVAAPLGNFLVNVEAMARTAEERSLAECDRIAALVATRGAGTDAIGFSRRQAQPGVMTELATRAARYADLAVVAWAPDMLAAQDMAQALIFGAGVPVILMPPTASPDRLDHIAVAWDESRVAARALGDALRLLAPGGRVSVLTVRDEKALSGADIADRLAATLGARGYSAAPVSLTLDGRSIGVALQEAALAAGAQLMAMGGFGHSRLRDFILGGATTDILAELRLPALLAH</sequence>
<protein>
    <submittedName>
        <fullName evidence="2">Universal stress protein</fullName>
    </submittedName>
</protein>
<gene>
    <name evidence="2" type="ORF">G8O29_10675</name>
</gene>
<organism evidence="2 3">
    <name type="scientific">Rhodobacter calidifons</name>
    <dbReference type="NCBI Taxonomy" id="2715277"/>
    <lineage>
        <taxon>Bacteria</taxon>
        <taxon>Pseudomonadati</taxon>
        <taxon>Pseudomonadota</taxon>
        <taxon>Alphaproteobacteria</taxon>
        <taxon>Rhodobacterales</taxon>
        <taxon>Rhodobacter group</taxon>
        <taxon>Rhodobacter</taxon>
    </lineage>
</organism>
<dbReference type="Proteomes" id="UP001515660">
    <property type="component" value="Unassembled WGS sequence"/>
</dbReference>
<evidence type="ECO:0000313" key="3">
    <source>
        <dbReference type="Proteomes" id="UP001515660"/>
    </source>
</evidence>
<comment type="caution">
    <text evidence="2">The sequence shown here is derived from an EMBL/GenBank/DDBJ whole genome shotgun (WGS) entry which is preliminary data.</text>
</comment>
<dbReference type="Pfam" id="PF00582">
    <property type="entry name" value="Usp"/>
    <property type="match status" value="1"/>
</dbReference>
<keyword evidence="3" id="KW-1185">Reference proteome</keyword>
<dbReference type="EMBL" id="JAANHS010000007">
    <property type="protein sequence ID" value="NHB77201.1"/>
    <property type="molecule type" value="Genomic_DNA"/>
</dbReference>
<dbReference type="InterPro" id="IPR006016">
    <property type="entry name" value="UspA"/>
</dbReference>
<evidence type="ECO:0000259" key="1">
    <source>
        <dbReference type="Pfam" id="PF00582"/>
    </source>
</evidence>
<proteinExistence type="predicted"/>
<accession>A0ABX0G7L7</accession>
<dbReference type="SUPFAM" id="SSF52402">
    <property type="entry name" value="Adenine nucleotide alpha hydrolases-like"/>
    <property type="match status" value="1"/>
</dbReference>
<feature type="domain" description="UspA" evidence="1">
    <location>
        <begin position="156"/>
        <end position="276"/>
    </location>
</feature>
<name>A0ABX0G7L7_9RHOB</name>
<reference evidence="2 3" key="1">
    <citation type="journal article" date="2022" name="Microorganisms">
        <title>Genome Sequence and Characterization of a Xanthorhodopsin-Containing, Aerobic Anoxygenic Phototrophic Rhodobacter Species, Isolated from Mesophilic Conditions at Yellowstone National Park.</title>
        <authorList>
            <person name="Kyndt J.A."/>
            <person name="Robertson S."/>
            <person name="Shoffstall I.B."/>
            <person name="Ramaley R.F."/>
            <person name="Meyer T.E."/>
        </authorList>
    </citation>
    <scope>NUCLEOTIDE SEQUENCE [LARGE SCALE GENOMIC DNA]</scope>
    <source>
        <strain evidence="2 3">M37P</strain>
    </source>
</reference>